<dbReference type="OrthoDB" id="2578443at2"/>
<gene>
    <name evidence="3" type="ORF">FRY98_03865</name>
</gene>
<dbReference type="InterPro" id="IPR036582">
    <property type="entry name" value="Mao_N_sf"/>
</dbReference>
<comment type="caution">
    <text evidence="3">The sequence shown here is derived from an EMBL/GenBank/DDBJ whole genome shotgun (WGS) entry which is preliminary data.</text>
</comment>
<accession>A0A5D0D287</accession>
<dbReference type="AlphaFoldDB" id="A0A5D0D287"/>
<feature type="signal peptide" evidence="1">
    <location>
        <begin position="1"/>
        <end position="32"/>
    </location>
</feature>
<dbReference type="Pfam" id="PF07833">
    <property type="entry name" value="Cu_amine_oxidN1"/>
    <property type="match status" value="1"/>
</dbReference>
<dbReference type="EMBL" id="VSDO01000001">
    <property type="protein sequence ID" value="TYA14815.1"/>
    <property type="molecule type" value="Genomic_DNA"/>
</dbReference>
<dbReference type="Gene3D" id="3.30.457.10">
    <property type="entry name" value="Copper amine oxidase-like, N-terminal domain"/>
    <property type="match status" value="1"/>
</dbReference>
<feature type="chain" id="PRO_5039027347" evidence="1">
    <location>
        <begin position="33"/>
        <end position="406"/>
    </location>
</feature>
<reference evidence="3 4" key="1">
    <citation type="submission" date="2019-08" db="EMBL/GenBank/DDBJ databases">
        <title>Genome sequencing of Paenibacillus faecis DSM 23593(T).</title>
        <authorList>
            <person name="Kook J.-K."/>
            <person name="Park S.-N."/>
            <person name="Lim Y.K."/>
        </authorList>
    </citation>
    <scope>NUCLEOTIDE SEQUENCE [LARGE SCALE GENOMIC DNA]</scope>
    <source>
        <strain evidence="3 4">DSM 23593</strain>
    </source>
</reference>
<proteinExistence type="predicted"/>
<keyword evidence="4" id="KW-1185">Reference proteome</keyword>
<dbReference type="RefSeq" id="WP_148450409.1">
    <property type="nucleotide sequence ID" value="NZ_VSDO01000001.1"/>
</dbReference>
<dbReference type="InterPro" id="IPR012854">
    <property type="entry name" value="Cu_amine_oxidase-like_N"/>
</dbReference>
<protein>
    <submittedName>
        <fullName evidence="3">Copper amine oxidase N-terminal domain-containing protein</fullName>
    </submittedName>
</protein>
<name>A0A5D0D287_9BACL</name>
<evidence type="ECO:0000256" key="1">
    <source>
        <dbReference type="SAM" id="SignalP"/>
    </source>
</evidence>
<evidence type="ECO:0000313" key="3">
    <source>
        <dbReference type="EMBL" id="TYA14815.1"/>
    </source>
</evidence>
<keyword evidence="1" id="KW-0732">Signal</keyword>
<feature type="domain" description="Copper amine oxidase-like N-terminal" evidence="2">
    <location>
        <begin position="46"/>
        <end position="152"/>
    </location>
</feature>
<dbReference type="Proteomes" id="UP000325218">
    <property type="component" value="Unassembled WGS sequence"/>
</dbReference>
<evidence type="ECO:0000259" key="2">
    <source>
        <dbReference type="Pfam" id="PF07833"/>
    </source>
</evidence>
<dbReference type="SUPFAM" id="SSF55383">
    <property type="entry name" value="Copper amine oxidase, domain N"/>
    <property type="match status" value="1"/>
</dbReference>
<organism evidence="3 4">
    <name type="scientific">Paenibacillus faecis</name>
    <dbReference type="NCBI Taxonomy" id="862114"/>
    <lineage>
        <taxon>Bacteria</taxon>
        <taxon>Bacillati</taxon>
        <taxon>Bacillota</taxon>
        <taxon>Bacilli</taxon>
        <taxon>Bacillales</taxon>
        <taxon>Paenibacillaceae</taxon>
        <taxon>Paenibacillus</taxon>
    </lineage>
</organism>
<sequence>MIRKFKLSVVAAHAALAAVMALSVPASGSAAAAKSNAQSSGIQITMNGAEFKPNEAPFVKNGTVFLPLRDMGELLGSVVFWNGSAKTVTMTYPELTVQLNYGTQKATVNGKTKALTDSPRIVKGRIYVPLRFLSETTGADVKWNASKRTVSIKHSQAFVKGTGVDSMFWLNRNTGDLYIAHPYEQKPVRAGKVEGKFEEFVSIHSYIAGSGDMVVTILDNYGEPHVHYAAYGVLVHGNKIVAQKKAKYFQRYEENAVAYMVRDPKSNKSEERLLLTDGKTLSVYDTQGKEIEKYDLPALGGKDETYAVLGAGEDYLVVRPNQTGLLTLINLDDKTTVNLPEKLLKGEDLEYALNNDVPYHGDLLKYLGEESAGGLLVFGYESPFDNEGVKTYTYNRKTGEVAPAAK</sequence>
<evidence type="ECO:0000313" key="4">
    <source>
        <dbReference type="Proteomes" id="UP000325218"/>
    </source>
</evidence>